<feature type="region of interest" description="Disordered" evidence="1">
    <location>
        <begin position="63"/>
        <end position="82"/>
    </location>
</feature>
<keyword evidence="4" id="KW-1185">Reference proteome</keyword>
<reference evidence="3" key="1">
    <citation type="submission" date="2020-12" db="EMBL/GenBank/DDBJ databases">
        <title>The genome sequence of Inhella sp. 1Y17.</title>
        <authorList>
            <person name="Liu Y."/>
        </authorList>
    </citation>
    <scope>NUCLEOTIDE SEQUENCE</scope>
    <source>
        <strain evidence="3">1Y17</strain>
    </source>
</reference>
<protein>
    <recommendedName>
        <fullName evidence="5">Secreted protein</fullName>
    </recommendedName>
</protein>
<name>A0A931NJ21_9BURK</name>
<accession>A0A931NJ21</accession>
<evidence type="ECO:0008006" key="5">
    <source>
        <dbReference type="Google" id="ProtNLM"/>
    </source>
</evidence>
<evidence type="ECO:0000313" key="3">
    <source>
        <dbReference type="EMBL" id="MBH9578180.1"/>
    </source>
</evidence>
<dbReference type="Proteomes" id="UP000613266">
    <property type="component" value="Unassembled WGS sequence"/>
</dbReference>
<sequence length="82" mass="8623">MLRVSLYVLCLASLSACASAPEEAKQAAADDCVRTEAPLGSNIARKQTCRKASAAEVAASQDALRNIQDNNTRTPSSVRSAQ</sequence>
<feature type="signal peptide" evidence="2">
    <location>
        <begin position="1"/>
        <end position="20"/>
    </location>
</feature>
<keyword evidence="2" id="KW-0732">Signal</keyword>
<proteinExistence type="predicted"/>
<feature type="compositionally biased region" description="Polar residues" evidence="1">
    <location>
        <begin position="67"/>
        <end position="82"/>
    </location>
</feature>
<evidence type="ECO:0000313" key="4">
    <source>
        <dbReference type="Proteomes" id="UP000613266"/>
    </source>
</evidence>
<evidence type="ECO:0000256" key="1">
    <source>
        <dbReference type="SAM" id="MobiDB-lite"/>
    </source>
</evidence>
<evidence type="ECO:0000256" key="2">
    <source>
        <dbReference type="SAM" id="SignalP"/>
    </source>
</evidence>
<feature type="chain" id="PRO_5036942874" description="Secreted protein" evidence="2">
    <location>
        <begin position="21"/>
        <end position="82"/>
    </location>
</feature>
<dbReference type="EMBL" id="JAEDAK010000010">
    <property type="protein sequence ID" value="MBH9578180.1"/>
    <property type="molecule type" value="Genomic_DNA"/>
</dbReference>
<dbReference type="PROSITE" id="PS51257">
    <property type="entry name" value="PROKAR_LIPOPROTEIN"/>
    <property type="match status" value="1"/>
</dbReference>
<comment type="caution">
    <text evidence="3">The sequence shown here is derived from an EMBL/GenBank/DDBJ whole genome shotgun (WGS) entry which is preliminary data.</text>
</comment>
<gene>
    <name evidence="3" type="ORF">I7X39_14925</name>
</gene>
<organism evidence="3 4">
    <name type="scientific">Inhella proteolytica</name>
    <dbReference type="NCBI Taxonomy" id="2795029"/>
    <lineage>
        <taxon>Bacteria</taxon>
        <taxon>Pseudomonadati</taxon>
        <taxon>Pseudomonadota</taxon>
        <taxon>Betaproteobacteria</taxon>
        <taxon>Burkholderiales</taxon>
        <taxon>Sphaerotilaceae</taxon>
        <taxon>Inhella</taxon>
    </lineage>
</organism>
<dbReference type="AlphaFoldDB" id="A0A931NJ21"/>